<name>B0DEJ9_LACBS</name>
<dbReference type="KEGG" id="lbc:LACBIDRAFT_328331"/>
<sequence>MLNSINYAHHRILISVRNTLLIRLSAYHRNLPDASLTRLFAVRSTHLPFVFGNPISCAGGKNLDAGLSPAVSCQHTRGNFVCASSFALAQLSEGGATEEGGGWGIQGKEWRAAILNAHLPGASIESHILCHLTLTHALTFRNRHGLASAKLNVSFVGTTRGGRARQQCSRADNTYDEHMRFDWGSVCGSIRGRFSCVPLTPPPPFLPSPPTDDPSSVSGLAHGIEMLPLLCKCNGKRFHLLLRPCCTSMYVITKYFRQGGWPALSIHGDKEHRFRFRTLNTSLRNVRFRTLTIVPAATLGS</sequence>
<organism evidence="2">
    <name type="scientific">Laccaria bicolor (strain S238N-H82 / ATCC MYA-4686)</name>
    <name type="common">Bicoloured deceiver</name>
    <name type="synonym">Laccaria laccata var. bicolor</name>
    <dbReference type="NCBI Taxonomy" id="486041"/>
    <lineage>
        <taxon>Eukaryota</taxon>
        <taxon>Fungi</taxon>
        <taxon>Dikarya</taxon>
        <taxon>Basidiomycota</taxon>
        <taxon>Agaricomycotina</taxon>
        <taxon>Agaricomycetes</taxon>
        <taxon>Agaricomycetidae</taxon>
        <taxon>Agaricales</taxon>
        <taxon>Agaricineae</taxon>
        <taxon>Hydnangiaceae</taxon>
        <taxon>Laccaria</taxon>
    </lineage>
</organism>
<gene>
    <name evidence="1" type="ORF">LACBIDRAFT_328331</name>
</gene>
<protein>
    <submittedName>
        <fullName evidence="1">Predicted protein</fullName>
    </submittedName>
</protein>
<proteinExistence type="predicted"/>
<dbReference type="Proteomes" id="UP000001194">
    <property type="component" value="Unassembled WGS sequence"/>
</dbReference>
<evidence type="ECO:0000313" key="2">
    <source>
        <dbReference type="Proteomes" id="UP000001194"/>
    </source>
</evidence>
<dbReference type="AlphaFoldDB" id="B0DEJ9"/>
<evidence type="ECO:0000313" key="1">
    <source>
        <dbReference type="EMBL" id="EDR07047.1"/>
    </source>
</evidence>
<dbReference type="EMBL" id="DS547106">
    <property type="protein sequence ID" value="EDR07047.1"/>
    <property type="molecule type" value="Genomic_DNA"/>
</dbReference>
<keyword evidence="2" id="KW-1185">Reference proteome</keyword>
<dbReference type="GeneID" id="6078035"/>
<dbReference type="HOGENOM" id="CLU_924586_0_0_1"/>
<reference evidence="1 2" key="1">
    <citation type="journal article" date="2008" name="Nature">
        <title>The genome of Laccaria bicolor provides insights into mycorrhizal symbiosis.</title>
        <authorList>
            <person name="Martin F."/>
            <person name="Aerts A."/>
            <person name="Ahren D."/>
            <person name="Brun A."/>
            <person name="Danchin E.G.J."/>
            <person name="Duchaussoy F."/>
            <person name="Gibon J."/>
            <person name="Kohler A."/>
            <person name="Lindquist E."/>
            <person name="Pereda V."/>
            <person name="Salamov A."/>
            <person name="Shapiro H.J."/>
            <person name="Wuyts J."/>
            <person name="Blaudez D."/>
            <person name="Buee M."/>
            <person name="Brokstein P."/>
            <person name="Canbaeck B."/>
            <person name="Cohen D."/>
            <person name="Courty P.E."/>
            <person name="Coutinho P.M."/>
            <person name="Delaruelle C."/>
            <person name="Detter J.C."/>
            <person name="Deveau A."/>
            <person name="DiFazio S."/>
            <person name="Duplessis S."/>
            <person name="Fraissinet-Tachet L."/>
            <person name="Lucic E."/>
            <person name="Frey-Klett P."/>
            <person name="Fourrey C."/>
            <person name="Feussner I."/>
            <person name="Gay G."/>
            <person name="Grimwood J."/>
            <person name="Hoegger P.J."/>
            <person name="Jain P."/>
            <person name="Kilaru S."/>
            <person name="Labbe J."/>
            <person name="Lin Y.C."/>
            <person name="Legue V."/>
            <person name="Le Tacon F."/>
            <person name="Marmeisse R."/>
            <person name="Melayah D."/>
            <person name="Montanini B."/>
            <person name="Muratet M."/>
            <person name="Nehls U."/>
            <person name="Niculita-Hirzel H."/>
            <person name="Oudot-Le Secq M.P."/>
            <person name="Peter M."/>
            <person name="Quesneville H."/>
            <person name="Rajashekar B."/>
            <person name="Reich M."/>
            <person name="Rouhier N."/>
            <person name="Schmutz J."/>
            <person name="Yin T."/>
            <person name="Chalot M."/>
            <person name="Henrissat B."/>
            <person name="Kuees U."/>
            <person name="Lucas S."/>
            <person name="Van de Peer Y."/>
            <person name="Podila G.K."/>
            <person name="Polle A."/>
            <person name="Pukkila P.J."/>
            <person name="Richardson P.M."/>
            <person name="Rouze P."/>
            <person name="Sanders I.R."/>
            <person name="Stajich J.E."/>
            <person name="Tunlid A."/>
            <person name="Tuskan G."/>
            <person name="Grigoriev I.V."/>
        </authorList>
    </citation>
    <scope>NUCLEOTIDE SEQUENCE [LARGE SCALE GENOMIC DNA]</scope>
    <source>
        <strain evidence="2">S238N-H82 / ATCC MYA-4686</strain>
    </source>
</reference>
<dbReference type="InParanoid" id="B0DEJ9"/>
<dbReference type="RefSeq" id="XP_001882420.1">
    <property type="nucleotide sequence ID" value="XM_001882385.1"/>
</dbReference>
<accession>B0DEJ9</accession>